<dbReference type="Pfam" id="PF05303">
    <property type="entry name" value="GSKIP_dom"/>
    <property type="match status" value="1"/>
</dbReference>
<evidence type="ECO:0000313" key="3">
    <source>
        <dbReference type="Proteomes" id="UP000265703"/>
    </source>
</evidence>
<organism evidence="2 3">
    <name type="scientific">Glomus cerebriforme</name>
    <dbReference type="NCBI Taxonomy" id="658196"/>
    <lineage>
        <taxon>Eukaryota</taxon>
        <taxon>Fungi</taxon>
        <taxon>Fungi incertae sedis</taxon>
        <taxon>Mucoromycota</taxon>
        <taxon>Glomeromycotina</taxon>
        <taxon>Glomeromycetes</taxon>
        <taxon>Glomerales</taxon>
        <taxon>Glomeraceae</taxon>
        <taxon>Glomus</taxon>
    </lineage>
</organism>
<dbReference type="EMBL" id="QKYT01000024">
    <property type="protein sequence ID" value="RIA97834.1"/>
    <property type="molecule type" value="Genomic_DNA"/>
</dbReference>
<evidence type="ECO:0000313" key="2">
    <source>
        <dbReference type="EMBL" id="RIA97834.1"/>
    </source>
</evidence>
<evidence type="ECO:0000259" key="1">
    <source>
        <dbReference type="Pfam" id="PF05303"/>
    </source>
</evidence>
<reference evidence="2 3" key="1">
    <citation type="submission" date="2018-06" db="EMBL/GenBank/DDBJ databases">
        <title>Comparative genomics reveals the genomic features of Rhizophagus irregularis, R. cerebriforme, R. diaphanum and Gigaspora rosea, and their symbiotic lifestyle signature.</title>
        <authorList>
            <person name="Morin E."/>
            <person name="San Clemente H."/>
            <person name="Chen E.C.H."/>
            <person name="De La Providencia I."/>
            <person name="Hainaut M."/>
            <person name="Kuo A."/>
            <person name="Kohler A."/>
            <person name="Murat C."/>
            <person name="Tang N."/>
            <person name="Roy S."/>
            <person name="Loubradou J."/>
            <person name="Henrissat B."/>
            <person name="Grigoriev I.V."/>
            <person name="Corradi N."/>
            <person name="Roux C."/>
            <person name="Martin F.M."/>
        </authorList>
    </citation>
    <scope>NUCLEOTIDE SEQUENCE [LARGE SCALE GENOMIC DNA]</scope>
    <source>
        <strain evidence="2 3">DAOM 227022</strain>
    </source>
</reference>
<dbReference type="Proteomes" id="UP000265703">
    <property type="component" value="Unassembled WGS sequence"/>
</dbReference>
<accession>A0A397TSG2</accession>
<protein>
    <recommendedName>
        <fullName evidence="1">GSKIP domain-containing protein</fullName>
    </recommendedName>
</protein>
<name>A0A397TSG2_9GLOM</name>
<dbReference type="SUPFAM" id="SSF103107">
    <property type="entry name" value="Hypothetical protein c14orf129, hspc210"/>
    <property type="match status" value="1"/>
</dbReference>
<sequence length="131" mass="14833">MTSSTEKNKFIDQELSNVLKEYNYGVVPNSIVILPTRSLNSDAHQSSMFKLTLLENIQLIITIAEEGYIITETDPLSDTTVDKDLECTKKWINKPFETMEALLLAASPKFGEQFHQALHSKLSNLQQSQQD</sequence>
<dbReference type="Gene3D" id="3.30.2280.10">
    <property type="entry name" value="Hypothetical protein (hspc210)"/>
    <property type="match status" value="1"/>
</dbReference>
<gene>
    <name evidence="2" type="ORF">C1645_732109</name>
</gene>
<dbReference type="InterPro" id="IPR007967">
    <property type="entry name" value="GSKIP_dom"/>
</dbReference>
<dbReference type="AlphaFoldDB" id="A0A397TSG2"/>
<feature type="domain" description="GSKIP" evidence="1">
    <location>
        <begin position="12"/>
        <end position="125"/>
    </location>
</feature>
<dbReference type="InterPro" id="IPR023231">
    <property type="entry name" value="GSKIP_dom_sf"/>
</dbReference>
<dbReference type="OrthoDB" id="5804279at2759"/>
<comment type="caution">
    <text evidence="2">The sequence shown here is derived from an EMBL/GenBank/DDBJ whole genome shotgun (WGS) entry which is preliminary data.</text>
</comment>
<keyword evidence="3" id="KW-1185">Reference proteome</keyword>
<proteinExistence type="predicted"/>